<evidence type="ECO:0000256" key="2">
    <source>
        <dbReference type="ARBA" id="ARBA00022475"/>
    </source>
</evidence>
<dbReference type="Pfam" id="PF02687">
    <property type="entry name" value="FtsX"/>
    <property type="match status" value="1"/>
</dbReference>
<protein>
    <submittedName>
        <fullName evidence="9">ABC transporter permease</fullName>
    </submittedName>
</protein>
<name>A0A368L3H9_9BURK</name>
<feature type="transmembrane region" description="Helical" evidence="6">
    <location>
        <begin position="389"/>
        <end position="408"/>
    </location>
</feature>
<keyword evidence="3 6" id="KW-0812">Transmembrane</keyword>
<reference evidence="9 10" key="1">
    <citation type="journal article" date="2018" name="Int. J. Syst. Evol. Microbiol.">
        <title>Parvibium lacunae gen. nov., sp. nov., a new member of the family Alcaligenaceae isolated from a freshwater pond.</title>
        <authorList>
            <person name="Chen W.M."/>
            <person name="Xie P.B."/>
            <person name="Hsu M.Y."/>
            <person name="Sheu S.Y."/>
        </authorList>
    </citation>
    <scope>NUCLEOTIDE SEQUENCE [LARGE SCALE GENOMIC DNA]</scope>
    <source>
        <strain evidence="9 10">KMB9</strain>
    </source>
</reference>
<evidence type="ECO:0000313" key="10">
    <source>
        <dbReference type="Proteomes" id="UP000252357"/>
    </source>
</evidence>
<evidence type="ECO:0000259" key="8">
    <source>
        <dbReference type="Pfam" id="PF12704"/>
    </source>
</evidence>
<dbReference type="Proteomes" id="UP000252357">
    <property type="component" value="Unassembled WGS sequence"/>
</dbReference>
<comment type="subcellular location">
    <subcellularLocation>
        <location evidence="1">Cell membrane</location>
        <topology evidence="1">Multi-pass membrane protein</topology>
    </subcellularLocation>
</comment>
<keyword evidence="5 6" id="KW-0472">Membrane</keyword>
<gene>
    <name evidence="9" type="ORF">DU000_04650</name>
</gene>
<evidence type="ECO:0000256" key="4">
    <source>
        <dbReference type="ARBA" id="ARBA00022989"/>
    </source>
</evidence>
<dbReference type="PANTHER" id="PTHR43738:SF2">
    <property type="entry name" value="ABC TRANSPORTER PERMEASE"/>
    <property type="match status" value="1"/>
</dbReference>
<keyword evidence="2" id="KW-1003">Cell membrane</keyword>
<evidence type="ECO:0000256" key="3">
    <source>
        <dbReference type="ARBA" id="ARBA00022692"/>
    </source>
</evidence>
<dbReference type="Pfam" id="PF12704">
    <property type="entry name" value="MacB_PCD"/>
    <property type="match status" value="1"/>
</dbReference>
<evidence type="ECO:0000256" key="5">
    <source>
        <dbReference type="ARBA" id="ARBA00023136"/>
    </source>
</evidence>
<dbReference type="PANTHER" id="PTHR43738">
    <property type="entry name" value="ABC TRANSPORTER, MEMBRANE PROTEIN"/>
    <property type="match status" value="1"/>
</dbReference>
<feature type="domain" description="ABC3 transporter permease C-terminal" evidence="7">
    <location>
        <begin position="296"/>
        <end position="413"/>
    </location>
</feature>
<proteinExistence type="predicted"/>
<feature type="domain" description="MacB-like periplasmic core" evidence="8">
    <location>
        <begin position="18"/>
        <end position="210"/>
    </location>
</feature>
<sequence length="423" mass="45788">MKAIIKLAVNSAWARRQTLIIVLFSIALSTAVLLAVERVRTDARASFTQSVSGVDLVVGARTSPVQLMLYAVFHTGNATQNIRIDNVERLATHPDVAWAIPLSLGDSHQGFPVLGTTPQYFSHLRYGLQQPLFFAKGKSFGGTVDTVFEAVIGHQVAKTLGYTIGDKITLSHGMQTLGPEHADKPFRVVGILAPTGTPIDRTVHVSLEAITAVHLDWMGGVPLPGVKIPAEHVRKFDLRPQDITAILIGLNSRSTVFKLQRHINNDPGEPLLAVMPGVALDELWQTLTMVENLLLLVSSLVVIVGLAGLTATLMAGLTERRRELAILRALGAGPRDLFLMLTAEGIFITVLGIALGYVLLAVGITSLAPLLQSQFGIVVLQRLPTYNEWWLIGAILLTGLVASLLPGWRAWRISLADGLTPRY</sequence>
<dbReference type="InterPro" id="IPR051125">
    <property type="entry name" value="ABC-4/HrtB_transporter"/>
</dbReference>
<feature type="transmembrane region" description="Helical" evidence="6">
    <location>
        <begin position="338"/>
        <end position="369"/>
    </location>
</feature>
<accession>A0A368L3H9</accession>
<dbReference type="OrthoDB" id="9784014at2"/>
<evidence type="ECO:0000313" key="9">
    <source>
        <dbReference type="EMBL" id="RCS58129.1"/>
    </source>
</evidence>
<feature type="transmembrane region" description="Helical" evidence="6">
    <location>
        <begin position="293"/>
        <end position="317"/>
    </location>
</feature>
<dbReference type="RefSeq" id="WP_114402214.1">
    <property type="nucleotide sequence ID" value="NZ_QPGB01000002.1"/>
</dbReference>
<dbReference type="InterPro" id="IPR025857">
    <property type="entry name" value="MacB_PCD"/>
</dbReference>
<dbReference type="EMBL" id="QPGB01000002">
    <property type="protein sequence ID" value="RCS58129.1"/>
    <property type="molecule type" value="Genomic_DNA"/>
</dbReference>
<dbReference type="InterPro" id="IPR003838">
    <property type="entry name" value="ABC3_permease_C"/>
</dbReference>
<evidence type="ECO:0000256" key="1">
    <source>
        <dbReference type="ARBA" id="ARBA00004651"/>
    </source>
</evidence>
<evidence type="ECO:0000256" key="6">
    <source>
        <dbReference type="SAM" id="Phobius"/>
    </source>
</evidence>
<comment type="caution">
    <text evidence="9">The sequence shown here is derived from an EMBL/GenBank/DDBJ whole genome shotgun (WGS) entry which is preliminary data.</text>
</comment>
<keyword evidence="4 6" id="KW-1133">Transmembrane helix</keyword>
<organism evidence="9 10">
    <name type="scientific">Parvibium lacunae</name>
    <dbReference type="NCBI Taxonomy" id="1888893"/>
    <lineage>
        <taxon>Bacteria</taxon>
        <taxon>Pseudomonadati</taxon>
        <taxon>Pseudomonadota</taxon>
        <taxon>Betaproteobacteria</taxon>
        <taxon>Burkholderiales</taxon>
        <taxon>Alcaligenaceae</taxon>
        <taxon>Parvibium</taxon>
    </lineage>
</organism>
<keyword evidence="10" id="KW-1185">Reference proteome</keyword>
<evidence type="ECO:0000259" key="7">
    <source>
        <dbReference type="Pfam" id="PF02687"/>
    </source>
</evidence>
<dbReference type="GO" id="GO:0005886">
    <property type="term" value="C:plasma membrane"/>
    <property type="evidence" value="ECO:0007669"/>
    <property type="project" value="UniProtKB-SubCell"/>
</dbReference>
<dbReference type="AlphaFoldDB" id="A0A368L3H9"/>